<comment type="subcellular location">
    <subcellularLocation>
        <location evidence="1">Cell envelope</location>
    </subcellularLocation>
</comment>
<evidence type="ECO:0000256" key="3">
    <source>
        <dbReference type="ARBA" id="ARBA00022448"/>
    </source>
</evidence>
<dbReference type="PRINTS" id="PR00691">
    <property type="entry name" value="ADHESINB"/>
</dbReference>
<dbReference type="PRINTS" id="PR00690">
    <property type="entry name" value="ADHESNFAMILY"/>
</dbReference>
<evidence type="ECO:0000313" key="8">
    <source>
        <dbReference type="Proteomes" id="UP000001227"/>
    </source>
</evidence>
<dbReference type="RefSeq" id="WP_012473144.1">
    <property type="nucleotide sequence ID" value="NC_010830.1"/>
</dbReference>
<name>C3L415_AMOA5</name>
<dbReference type="eggNOG" id="COG0803">
    <property type="taxonomic scope" value="Bacteria"/>
</dbReference>
<evidence type="ECO:0000256" key="1">
    <source>
        <dbReference type="ARBA" id="ARBA00004196"/>
    </source>
</evidence>
<evidence type="ECO:0000256" key="5">
    <source>
        <dbReference type="ARBA" id="ARBA00022729"/>
    </source>
</evidence>
<dbReference type="GO" id="GO:0030313">
    <property type="term" value="C:cell envelope"/>
    <property type="evidence" value="ECO:0007669"/>
    <property type="project" value="UniProtKB-SubCell"/>
</dbReference>
<dbReference type="GO" id="GO:0030001">
    <property type="term" value="P:metal ion transport"/>
    <property type="evidence" value="ECO:0007669"/>
    <property type="project" value="InterPro"/>
</dbReference>
<dbReference type="GO" id="GO:0007155">
    <property type="term" value="P:cell adhesion"/>
    <property type="evidence" value="ECO:0007669"/>
    <property type="project" value="InterPro"/>
</dbReference>
<keyword evidence="5" id="KW-0732">Signal</keyword>
<dbReference type="Gene3D" id="3.40.50.1980">
    <property type="entry name" value="Nitrogenase molybdenum iron protein domain"/>
    <property type="match status" value="2"/>
</dbReference>
<reference evidence="7 8" key="1">
    <citation type="journal article" date="2010" name="J. Bacteriol.">
        <title>The genome of the amoeba symbiont 'Candidatus Amoebophilus asiaticus' reveals common mechanisms for host cell interaction among amoeba-associated bacteria.</title>
        <authorList>
            <person name="Schmitz-Esser S."/>
            <person name="Tischler P."/>
            <person name="Arnold R."/>
            <person name="Montanaro J."/>
            <person name="Wagner M."/>
            <person name="Rattei T."/>
            <person name="Horn M."/>
        </authorList>
    </citation>
    <scope>NUCLEOTIDE SEQUENCE [LARGE SCALE GENOMIC DNA]</scope>
    <source>
        <strain evidence="7 8">5a2</strain>
    </source>
</reference>
<dbReference type="PANTHER" id="PTHR42953:SF1">
    <property type="entry name" value="METAL-BINDING PROTEIN HI_0362-RELATED"/>
    <property type="match status" value="1"/>
</dbReference>
<dbReference type="InterPro" id="IPR006127">
    <property type="entry name" value="ZnuA-like"/>
</dbReference>
<evidence type="ECO:0000256" key="2">
    <source>
        <dbReference type="ARBA" id="ARBA00011028"/>
    </source>
</evidence>
<keyword evidence="3 6" id="KW-0813">Transport</keyword>
<gene>
    <name evidence="7" type="ordered locus">Aasi_1794</name>
</gene>
<accession>C3L415</accession>
<dbReference type="STRING" id="452471.Aasi_1794"/>
<evidence type="ECO:0008006" key="9">
    <source>
        <dbReference type="Google" id="ProtNLM"/>
    </source>
</evidence>
<keyword evidence="8" id="KW-1185">Reference proteome</keyword>
<evidence type="ECO:0000313" key="7">
    <source>
        <dbReference type="EMBL" id="ACP21056.1"/>
    </source>
</evidence>
<dbReference type="PANTHER" id="PTHR42953">
    <property type="entry name" value="HIGH-AFFINITY ZINC UPTAKE SYSTEM PROTEIN ZNUA-RELATED"/>
    <property type="match status" value="1"/>
</dbReference>
<dbReference type="AlphaFoldDB" id="C3L415"/>
<dbReference type="InterPro" id="IPR006128">
    <property type="entry name" value="Lipoprotein_PsaA-like"/>
</dbReference>
<dbReference type="Proteomes" id="UP000001227">
    <property type="component" value="Chromosome"/>
</dbReference>
<dbReference type="InterPro" id="IPR006129">
    <property type="entry name" value="AdhesinB"/>
</dbReference>
<dbReference type="HOGENOM" id="CLU_016838_1_1_10"/>
<dbReference type="EMBL" id="CP001102">
    <property type="protein sequence ID" value="ACP21056.1"/>
    <property type="molecule type" value="Genomic_DNA"/>
</dbReference>
<evidence type="ECO:0000256" key="6">
    <source>
        <dbReference type="RuleBase" id="RU003512"/>
    </source>
</evidence>
<dbReference type="SUPFAM" id="SSF53807">
    <property type="entry name" value="Helical backbone' metal receptor"/>
    <property type="match status" value="1"/>
</dbReference>
<dbReference type="Pfam" id="PF01297">
    <property type="entry name" value="ZnuA"/>
    <property type="match status" value="1"/>
</dbReference>
<protein>
    <recommendedName>
        <fullName evidence="9">Periplasmic solute binding protein</fullName>
    </recommendedName>
</protein>
<organism evidence="7 8">
    <name type="scientific">Amoebophilus asiaticus (strain 5a2)</name>
    <dbReference type="NCBI Taxonomy" id="452471"/>
    <lineage>
        <taxon>Bacteria</taxon>
        <taxon>Pseudomonadati</taxon>
        <taxon>Bacteroidota</taxon>
        <taxon>Cytophagia</taxon>
        <taxon>Cytophagales</taxon>
        <taxon>Amoebophilaceae</taxon>
        <taxon>Candidatus Amoebophilus</taxon>
    </lineage>
</organism>
<evidence type="ECO:0000256" key="4">
    <source>
        <dbReference type="ARBA" id="ARBA00022723"/>
    </source>
</evidence>
<sequence length="311" mass="34630">MCQPLLRSNFTACRLGILSIIFFVSVCYKVYAHPPLKIVATTSIVGDAIENIVGDNAQVIKLMGPGVDPHAYKATPKNIQHLSQADIIFYNGMHLEGKMADVLKNLSKRKAVYAASDGIDPSQYLGDPDFEDGLDPHIWFNVALWKQAVKYISKQLQKADAYSAAYYKANTKRYLKQLDKLHETIQKSIQEIPKAQRMLITAHDAFTYFGKAYDIEVRGLQGISTVGECGLRDITNLVELIIQRRIKAIFPENSVPNKPLKAVVEGCRKRGHEVILGQELYSDALGEVGSWEGTYIGMVSTNVKIIVDALK</sequence>
<dbReference type="InterPro" id="IPR050492">
    <property type="entry name" value="Bact_metal-bind_prot9"/>
</dbReference>
<comment type="similarity">
    <text evidence="2 6">Belongs to the bacterial solute-binding protein 9 family.</text>
</comment>
<dbReference type="GO" id="GO:0046872">
    <property type="term" value="F:metal ion binding"/>
    <property type="evidence" value="ECO:0007669"/>
    <property type="project" value="UniProtKB-KW"/>
</dbReference>
<dbReference type="OrthoDB" id="9793396at2"/>
<dbReference type="KEGG" id="aas:Aasi_1794"/>
<proteinExistence type="inferred from homology"/>
<keyword evidence="4" id="KW-0479">Metal-binding</keyword>